<evidence type="ECO:0000256" key="3">
    <source>
        <dbReference type="ARBA" id="ARBA00022692"/>
    </source>
</evidence>
<evidence type="ECO:0000256" key="6">
    <source>
        <dbReference type="SAM" id="Phobius"/>
    </source>
</evidence>
<dbReference type="GO" id="GO:0016020">
    <property type="term" value="C:membrane"/>
    <property type="evidence" value="ECO:0007669"/>
    <property type="project" value="UniProtKB-SubCell"/>
</dbReference>
<evidence type="ECO:0000256" key="1">
    <source>
        <dbReference type="ARBA" id="ARBA00004370"/>
    </source>
</evidence>
<dbReference type="STRING" id="1676925.ENSPKIP00000020124"/>
<reference evidence="7" key="2">
    <citation type="submission" date="2025-09" db="UniProtKB">
        <authorList>
            <consortium name="Ensembl"/>
        </authorList>
    </citation>
    <scope>IDENTIFICATION</scope>
</reference>
<protein>
    <submittedName>
        <fullName evidence="7">Uncharacterized protein</fullName>
    </submittedName>
</protein>
<evidence type="ECO:0000313" key="8">
    <source>
        <dbReference type="Proteomes" id="UP000261540"/>
    </source>
</evidence>
<comment type="subcellular location">
    <subcellularLocation>
        <location evidence="1">Membrane</location>
    </subcellularLocation>
</comment>
<evidence type="ECO:0000256" key="2">
    <source>
        <dbReference type="ARBA" id="ARBA00006843"/>
    </source>
</evidence>
<proteinExistence type="inferred from homology"/>
<evidence type="ECO:0000313" key="7">
    <source>
        <dbReference type="Ensembl" id="ENSPKIP00000020124.1"/>
    </source>
</evidence>
<evidence type="ECO:0000256" key="5">
    <source>
        <dbReference type="ARBA" id="ARBA00023136"/>
    </source>
</evidence>
<organism evidence="7 8">
    <name type="scientific">Paramormyrops kingsleyae</name>
    <dbReference type="NCBI Taxonomy" id="1676925"/>
    <lineage>
        <taxon>Eukaryota</taxon>
        <taxon>Metazoa</taxon>
        <taxon>Chordata</taxon>
        <taxon>Craniata</taxon>
        <taxon>Vertebrata</taxon>
        <taxon>Euteleostomi</taxon>
        <taxon>Actinopterygii</taxon>
        <taxon>Neopterygii</taxon>
        <taxon>Teleostei</taxon>
        <taxon>Osteoglossocephala</taxon>
        <taxon>Osteoglossomorpha</taxon>
        <taxon>Osteoglossiformes</taxon>
        <taxon>Mormyridae</taxon>
        <taxon>Paramormyrops</taxon>
    </lineage>
</organism>
<dbReference type="InterPro" id="IPR051423">
    <property type="entry name" value="CD225/Dispanin"/>
</dbReference>
<feature type="transmembrane region" description="Helical" evidence="6">
    <location>
        <begin position="20"/>
        <end position="42"/>
    </location>
</feature>
<keyword evidence="5 6" id="KW-0472">Membrane</keyword>
<dbReference type="AlphaFoldDB" id="A0A3B3RNS0"/>
<keyword evidence="3 6" id="KW-0812">Transmembrane</keyword>
<dbReference type="PANTHER" id="PTHR14948">
    <property type="entry name" value="NG5"/>
    <property type="match status" value="1"/>
</dbReference>
<accession>A0A3B3RNS0</accession>
<dbReference type="InterPro" id="IPR007593">
    <property type="entry name" value="CD225/Dispanin_fam"/>
</dbReference>
<evidence type="ECO:0000256" key="4">
    <source>
        <dbReference type="ARBA" id="ARBA00022989"/>
    </source>
</evidence>
<name>A0A3B3RNS0_9TELE</name>
<keyword evidence="8" id="KW-1185">Reference proteome</keyword>
<dbReference type="Proteomes" id="UP000261540">
    <property type="component" value="Unplaced"/>
</dbReference>
<comment type="similarity">
    <text evidence="2">Belongs to the CD225/Dispanin family.</text>
</comment>
<keyword evidence="4 6" id="KW-1133">Transmembrane helix</keyword>
<dbReference type="Ensembl" id="ENSPKIT00000000736.1">
    <property type="protein sequence ID" value="ENSPKIP00000020124.1"/>
    <property type="gene ID" value="ENSPKIG00000005024.1"/>
</dbReference>
<dbReference type="Pfam" id="PF04505">
    <property type="entry name" value="CD225"/>
    <property type="match status" value="1"/>
</dbReference>
<sequence>MQPLEESSTPVRAKDYLGTSIFNTICCCLPLGVIAIIYSLRARDAAASGDATKAEQAAHTAKVLNVSGIVIGIVFLIIVIVLQITVLSTTAR</sequence>
<dbReference type="GeneTree" id="ENSGT01150000287073"/>
<feature type="transmembrane region" description="Helical" evidence="6">
    <location>
        <begin position="63"/>
        <end position="86"/>
    </location>
</feature>
<dbReference type="PANTHER" id="PTHR14948:SF46">
    <property type="entry name" value="DISPANIN SUBFAMILY A MEMBER 2B-LIKE-RELATED"/>
    <property type="match status" value="1"/>
</dbReference>
<reference evidence="7" key="1">
    <citation type="submission" date="2025-08" db="UniProtKB">
        <authorList>
            <consortium name="Ensembl"/>
        </authorList>
    </citation>
    <scope>IDENTIFICATION</scope>
</reference>